<sequence length="97" mass="10918">MKDYLERLENGLNKSKTLLYKPDQTGLACSFVNGGLVIDTFIIEDDVIADALSKKGLNGVVEGSNFEMLKSNYSWFSLHVKTKQVYRELEKEAVLQA</sequence>
<dbReference type="Proteomes" id="UP000256708">
    <property type="component" value="Unassembled WGS sequence"/>
</dbReference>
<proteinExistence type="predicted"/>
<dbReference type="EMBL" id="QRGR01000005">
    <property type="protein sequence ID" value="RDV16177.1"/>
    <property type="molecule type" value="Genomic_DNA"/>
</dbReference>
<evidence type="ECO:0000313" key="2">
    <source>
        <dbReference type="Proteomes" id="UP000256708"/>
    </source>
</evidence>
<accession>A0A3D8LFK0</accession>
<evidence type="ECO:0000313" key="1">
    <source>
        <dbReference type="EMBL" id="RDV16177.1"/>
    </source>
</evidence>
<organism evidence="1 2">
    <name type="scientific">Pontibacter diazotrophicus</name>
    <dbReference type="NCBI Taxonomy" id="1400979"/>
    <lineage>
        <taxon>Bacteria</taxon>
        <taxon>Pseudomonadati</taxon>
        <taxon>Bacteroidota</taxon>
        <taxon>Cytophagia</taxon>
        <taxon>Cytophagales</taxon>
        <taxon>Hymenobacteraceae</taxon>
        <taxon>Pontibacter</taxon>
    </lineage>
</organism>
<name>A0A3D8LFK0_9BACT</name>
<dbReference type="OrthoDB" id="853080at2"/>
<dbReference type="AlphaFoldDB" id="A0A3D8LFK0"/>
<gene>
    <name evidence="1" type="ORF">DXT99_05780</name>
</gene>
<dbReference type="RefSeq" id="WP_115564587.1">
    <property type="nucleotide sequence ID" value="NZ_QRGR01000005.1"/>
</dbReference>
<protein>
    <submittedName>
        <fullName evidence="1">Uncharacterized protein</fullName>
    </submittedName>
</protein>
<comment type="caution">
    <text evidence="1">The sequence shown here is derived from an EMBL/GenBank/DDBJ whole genome shotgun (WGS) entry which is preliminary data.</text>
</comment>
<keyword evidence="2" id="KW-1185">Reference proteome</keyword>
<reference evidence="2" key="1">
    <citation type="submission" date="2018-08" db="EMBL/GenBank/DDBJ databases">
        <authorList>
            <person name="Liu Z.-W."/>
            <person name="Du Z.-J."/>
        </authorList>
    </citation>
    <scope>NUCLEOTIDE SEQUENCE [LARGE SCALE GENOMIC DNA]</scope>
    <source>
        <strain evidence="2">H4X</strain>
    </source>
</reference>